<dbReference type="EMBL" id="CAADRP010002074">
    <property type="protein sequence ID" value="VFU60752.1"/>
    <property type="molecule type" value="Genomic_DNA"/>
</dbReference>
<organism evidence="1">
    <name type="scientific">Salix viminalis</name>
    <name type="common">Common osier</name>
    <name type="synonym">Basket willow</name>
    <dbReference type="NCBI Taxonomy" id="40686"/>
    <lineage>
        <taxon>Eukaryota</taxon>
        <taxon>Viridiplantae</taxon>
        <taxon>Streptophyta</taxon>
        <taxon>Embryophyta</taxon>
        <taxon>Tracheophyta</taxon>
        <taxon>Spermatophyta</taxon>
        <taxon>Magnoliopsida</taxon>
        <taxon>eudicotyledons</taxon>
        <taxon>Gunneridae</taxon>
        <taxon>Pentapetalae</taxon>
        <taxon>rosids</taxon>
        <taxon>fabids</taxon>
        <taxon>Malpighiales</taxon>
        <taxon>Salicaceae</taxon>
        <taxon>Saliceae</taxon>
        <taxon>Salix</taxon>
    </lineage>
</organism>
<dbReference type="AlphaFoldDB" id="A0A6N2NHA4"/>
<sequence length="74" mass="8431">MKCLAKKNSPNQVLKLSYNHFIVAEISKVDTTLRCLISEKGADMPMENLCMDCLMPQHCPDVKIQPALSYKIKY</sequence>
<evidence type="ECO:0000313" key="1">
    <source>
        <dbReference type="EMBL" id="VFU60752.1"/>
    </source>
</evidence>
<accession>A0A6N2NHA4</accession>
<proteinExistence type="predicted"/>
<reference evidence="1" key="1">
    <citation type="submission" date="2019-03" db="EMBL/GenBank/DDBJ databases">
        <authorList>
            <person name="Mank J."/>
            <person name="Almeida P."/>
        </authorList>
    </citation>
    <scope>NUCLEOTIDE SEQUENCE</scope>
    <source>
        <strain evidence="1">78183</strain>
    </source>
</reference>
<name>A0A6N2NHA4_SALVM</name>
<protein>
    <submittedName>
        <fullName evidence="1">Uncharacterized protein</fullName>
    </submittedName>
</protein>
<gene>
    <name evidence="1" type="ORF">SVIM_LOCUS451002</name>
</gene>